<dbReference type="SMART" id="SM00831">
    <property type="entry name" value="Cation_ATPase_N"/>
    <property type="match status" value="1"/>
</dbReference>
<dbReference type="Gene3D" id="3.40.50.1000">
    <property type="entry name" value="HAD superfamily/HAD-like"/>
    <property type="match status" value="1"/>
</dbReference>
<dbReference type="InterPro" id="IPR044492">
    <property type="entry name" value="P_typ_ATPase_HD_dom"/>
</dbReference>
<evidence type="ECO:0000256" key="2">
    <source>
        <dbReference type="ARBA" id="ARBA00022692"/>
    </source>
</evidence>
<dbReference type="SFLD" id="SFLDF00027">
    <property type="entry name" value="p-type_atpase"/>
    <property type="match status" value="1"/>
</dbReference>
<dbReference type="InterPro" id="IPR023299">
    <property type="entry name" value="ATPase_P-typ_cyto_dom_N"/>
</dbReference>
<name>A0A1I7KNN7_9BURK</name>
<evidence type="ECO:0000256" key="6">
    <source>
        <dbReference type="ARBA" id="ARBA00022989"/>
    </source>
</evidence>
<feature type="transmembrane region" description="Helical" evidence="8">
    <location>
        <begin position="750"/>
        <end position="768"/>
    </location>
</feature>
<dbReference type="NCBIfam" id="TIGR01494">
    <property type="entry name" value="ATPase_P-type"/>
    <property type="match status" value="1"/>
</dbReference>
<keyword evidence="11" id="KW-1185">Reference proteome</keyword>
<dbReference type="Gene3D" id="3.40.1110.10">
    <property type="entry name" value="Calcium-transporting ATPase, cytoplasmic domain N"/>
    <property type="match status" value="1"/>
</dbReference>
<keyword evidence="2 8" id="KW-0812">Transmembrane</keyword>
<dbReference type="Pfam" id="PF00689">
    <property type="entry name" value="Cation_ATPase_C"/>
    <property type="match status" value="1"/>
</dbReference>
<dbReference type="SUPFAM" id="SSF81665">
    <property type="entry name" value="Calcium ATPase, transmembrane domain M"/>
    <property type="match status" value="1"/>
</dbReference>
<dbReference type="GO" id="GO:0005524">
    <property type="term" value="F:ATP binding"/>
    <property type="evidence" value="ECO:0007669"/>
    <property type="project" value="UniProtKB-KW"/>
</dbReference>
<dbReference type="GO" id="GO:0016887">
    <property type="term" value="F:ATP hydrolysis activity"/>
    <property type="evidence" value="ECO:0007669"/>
    <property type="project" value="InterPro"/>
</dbReference>
<keyword evidence="5" id="KW-1278">Translocase</keyword>
<dbReference type="InterPro" id="IPR036412">
    <property type="entry name" value="HAD-like_sf"/>
</dbReference>
<evidence type="ECO:0000256" key="4">
    <source>
        <dbReference type="ARBA" id="ARBA00022840"/>
    </source>
</evidence>
<protein>
    <submittedName>
        <fullName evidence="10">Ca2+-transporting ATPase</fullName>
    </submittedName>
</protein>
<evidence type="ECO:0000256" key="7">
    <source>
        <dbReference type="ARBA" id="ARBA00023136"/>
    </source>
</evidence>
<evidence type="ECO:0000256" key="1">
    <source>
        <dbReference type="ARBA" id="ARBA00004141"/>
    </source>
</evidence>
<dbReference type="SUPFAM" id="SSF81653">
    <property type="entry name" value="Calcium ATPase, transduction domain A"/>
    <property type="match status" value="1"/>
</dbReference>
<sequence>MNGPPPHGGTAPPPSLDSEAAARLLAEHGPNRLPEPARRRWWHIAAGAAREPMFALLLAAAGLYLALGELREGLFLACMVALTLGITLYQEGRTEHALQALRALSAPVALAVRDGVRVTLPAAGLVPGDLIILGEGDRVPADAWLIEGNGVRADESLLTGESVPVDKAPTPLPGAPQPPGGDGLPWVYSGTLIVQGHGMARVAATGAASEIGKLGSALRELSPPPSPLQRQGATLARRLAVAGLAASALLTLLLASRDGLWVPALLAGIALSMSMLPEELPVILTVFPALGAWRLSRRRVLTRRLAAIETLGSTSVLCVDKTGTLTENRMAVGRLWCAGGDATPRAGALTPEQEALLTAALLASHPRSRDPMERAFAELAGRAEPGAAAAAAGLELLREYGLSPSQPALAQAWGRADGAPAVVAIKGAPEYVLGLCALTADQRALALLAAEDMARQGLRVLAVAHATHAGDAWPSGPEGFSYSLLGLAGLADPLRPGIAEAVAECRAAGVRLLMITGDHPVTACAIAAQAGIATGGVLRGPDLDAMDDAQLARALAGAGVCARVRPEQKLRIVRALQRGGAVVAMTGDGVNDAPALRAADVGIAMGQRGTDVAREAAQLTLLDDSFASIVEAIRAGRRIYSNMRKAVAYVLAMHLPIAGLALLPPLLGWPVLLLPMHIVFMELIIDPACSLAFEGEPEERDLMRTPPRPAGRSLFGRGLLLRAVLQGGAMLALIAAAYGAAATLLPADQARGFGFAVLVLGNLALLLANRRQDGAAGALMVRNPVFWGIVGAALAALLAALYMPAVGAIFRVAPPTAPVLAAAAVTGLAMMLALHLLRERRPDPPAASA</sequence>
<evidence type="ECO:0000256" key="8">
    <source>
        <dbReference type="SAM" id="Phobius"/>
    </source>
</evidence>
<dbReference type="PROSITE" id="PS00154">
    <property type="entry name" value="ATPASE_E1_E2"/>
    <property type="match status" value="1"/>
</dbReference>
<gene>
    <name evidence="10" type="ORF">SAMN05216552_101866</name>
</gene>
<keyword evidence="4" id="KW-0067">ATP-binding</keyword>
<dbReference type="EMBL" id="FPBO01000018">
    <property type="protein sequence ID" value="SFU99052.1"/>
    <property type="molecule type" value="Genomic_DNA"/>
</dbReference>
<feature type="transmembrane region" description="Helical" evidence="8">
    <location>
        <begin position="789"/>
        <end position="810"/>
    </location>
</feature>
<feature type="transmembrane region" description="Helical" evidence="8">
    <location>
        <begin position="714"/>
        <end position="738"/>
    </location>
</feature>
<dbReference type="SUPFAM" id="SSF56784">
    <property type="entry name" value="HAD-like"/>
    <property type="match status" value="1"/>
</dbReference>
<dbReference type="Pfam" id="PF00122">
    <property type="entry name" value="E1-E2_ATPase"/>
    <property type="match status" value="1"/>
</dbReference>
<dbReference type="Pfam" id="PF00690">
    <property type="entry name" value="Cation_ATPase_N"/>
    <property type="match status" value="1"/>
</dbReference>
<dbReference type="InterPro" id="IPR023214">
    <property type="entry name" value="HAD_sf"/>
</dbReference>
<reference evidence="11" key="1">
    <citation type="submission" date="2016-10" db="EMBL/GenBank/DDBJ databases">
        <authorList>
            <person name="Varghese N."/>
            <person name="Submissions S."/>
        </authorList>
    </citation>
    <scope>NUCLEOTIDE SEQUENCE [LARGE SCALE GENOMIC DNA]</scope>
    <source>
        <strain evidence="11">CGMCC 1.11014</strain>
    </source>
</reference>
<feature type="transmembrane region" description="Helical" evidence="8">
    <location>
        <begin position="646"/>
        <end position="667"/>
    </location>
</feature>
<dbReference type="AlphaFoldDB" id="A0A1I7KNN7"/>
<dbReference type="InterPro" id="IPR018303">
    <property type="entry name" value="ATPase_P-typ_P_site"/>
</dbReference>
<evidence type="ECO:0000259" key="9">
    <source>
        <dbReference type="SMART" id="SM00831"/>
    </source>
</evidence>
<organism evidence="10 11">
    <name type="scientific">Pseudoduganella namucuonensis</name>
    <dbReference type="NCBI Taxonomy" id="1035707"/>
    <lineage>
        <taxon>Bacteria</taxon>
        <taxon>Pseudomonadati</taxon>
        <taxon>Pseudomonadota</taxon>
        <taxon>Betaproteobacteria</taxon>
        <taxon>Burkholderiales</taxon>
        <taxon>Oxalobacteraceae</taxon>
        <taxon>Telluria group</taxon>
        <taxon>Pseudoduganella</taxon>
    </lineage>
</organism>
<dbReference type="SUPFAM" id="SSF81660">
    <property type="entry name" value="Metal cation-transporting ATPase, ATP-binding domain N"/>
    <property type="match status" value="1"/>
</dbReference>
<dbReference type="SFLD" id="SFLDS00003">
    <property type="entry name" value="Haloacid_Dehalogenase"/>
    <property type="match status" value="1"/>
</dbReference>
<dbReference type="Proteomes" id="UP000199391">
    <property type="component" value="Unassembled WGS sequence"/>
</dbReference>
<evidence type="ECO:0000256" key="5">
    <source>
        <dbReference type="ARBA" id="ARBA00022967"/>
    </source>
</evidence>
<evidence type="ECO:0000256" key="3">
    <source>
        <dbReference type="ARBA" id="ARBA00022741"/>
    </source>
</evidence>
<evidence type="ECO:0000313" key="11">
    <source>
        <dbReference type="Proteomes" id="UP000199391"/>
    </source>
</evidence>
<comment type="subcellular location">
    <subcellularLocation>
        <location evidence="1">Membrane</location>
        <topology evidence="1">Multi-pass membrane protein</topology>
    </subcellularLocation>
</comment>
<dbReference type="SFLD" id="SFLDG00002">
    <property type="entry name" value="C1.7:_P-type_atpase_like"/>
    <property type="match status" value="1"/>
</dbReference>
<evidence type="ECO:0000313" key="10">
    <source>
        <dbReference type="EMBL" id="SFU99052.1"/>
    </source>
</evidence>
<dbReference type="GO" id="GO:0015662">
    <property type="term" value="F:P-type ion transporter activity"/>
    <property type="evidence" value="ECO:0007669"/>
    <property type="project" value="UniProtKB-ARBA"/>
</dbReference>
<dbReference type="PRINTS" id="PR00120">
    <property type="entry name" value="HATPASE"/>
</dbReference>
<dbReference type="STRING" id="1035707.SAMN05216552_101866"/>
<proteinExistence type="predicted"/>
<keyword evidence="3" id="KW-0547">Nucleotide-binding</keyword>
<feature type="domain" description="Cation-transporting P-type ATPase N-terminal" evidence="9">
    <location>
        <begin position="7"/>
        <end position="69"/>
    </location>
</feature>
<dbReference type="PRINTS" id="PR00119">
    <property type="entry name" value="CATATPASE"/>
</dbReference>
<dbReference type="InterPro" id="IPR004014">
    <property type="entry name" value="ATPase_P-typ_cation-transptr_N"/>
</dbReference>
<dbReference type="InterPro" id="IPR059000">
    <property type="entry name" value="ATPase_P-type_domA"/>
</dbReference>
<dbReference type="Gene3D" id="2.70.150.10">
    <property type="entry name" value="Calcium-transporting ATPase, cytoplasmic transduction domain A"/>
    <property type="match status" value="1"/>
</dbReference>
<dbReference type="Pfam" id="PF00702">
    <property type="entry name" value="Hydrolase"/>
    <property type="match status" value="1"/>
</dbReference>
<dbReference type="Gene3D" id="1.20.1110.10">
    <property type="entry name" value="Calcium-transporting ATPase, transmembrane domain"/>
    <property type="match status" value="1"/>
</dbReference>
<dbReference type="PANTHER" id="PTHR42861">
    <property type="entry name" value="CALCIUM-TRANSPORTING ATPASE"/>
    <property type="match status" value="1"/>
</dbReference>
<accession>A0A1I7KNN7</accession>
<dbReference type="InterPro" id="IPR001757">
    <property type="entry name" value="P_typ_ATPase"/>
</dbReference>
<keyword evidence="6 8" id="KW-1133">Transmembrane helix</keyword>
<dbReference type="GO" id="GO:0016020">
    <property type="term" value="C:membrane"/>
    <property type="evidence" value="ECO:0007669"/>
    <property type="project" value="UniProtKB-SubCell"/>
</dbReference>
<dbReference type="InterPro" id="IPR008250">
    <property type="entry name" value="ATPase_P-typ_transduc_dom_A_sf"/>
</dbReference>
<keyword evidence="7 8" id="KW-0472">Membrane</keyword>
<dbReference type="InterPro" id="IPR006068">
    <property type="entry name" value="ATPase_P-typ_cation-transptr_C"/>
</dbReference>
<feature type="transmembrane region" description="Helical" evidence="8">
    <location>
        <begin position="816"/>
        <end position="837"/>
    </location>
</feature>
<dbReference type="InterPro" id="IPR023298">
    <property type="entry name" value="ATPase_P-typ_TM_dom_sf"/>
</dbReference>